<dbReference type="AlphaFoldDB" id="A0A6A6MVQ6"/>
<dbReference type="EMBL" id="JAAGAX010000004">
    <property type="protein sequence ID" value="KAF2317264.1"/>
    <property type="molecule type" value="Genomic_DNA"/>
</dbReference>
<name>A0A6A6MVQ6_HEVBR</name>
<dbReference type="Proteomes" id="UP000467840">
    <property type="component" value="Chromosome 6"/>
</dbReference>
<feature type="compositionally biased region" description="Polar residues" evidence="2">
    <location>
        <begin position="282"/>
        <end position="292"/>
    </location>
</feature>
<feature type="compositionally biased region" description="Basic and acidic residues" evidence="2">
    <location>
        <begin position="124"/>
        <end position="138"/>
    </location>
</feature>
<comment type="caution">
    <text evidence="3">The sequence shown here is derived from an EMBL/GenBank/DDBJ whole genome shotgun (WGS) entry which is preliminary data.</text>
</comment>
<dbReference type="EMBL" id="JAAGAX010000004">
    <property type="protein sequence ID" value="KAF2317254.1"/>
    <property type="molecule type" value="Genomic_DNA"/>
</dbReference>
<protein>
    <submittedName>
        <fullName evidence="3">Uncharacterized protein</fullName>
    </submittedName>
</protein>
<evidence type="ECO:0000256" key="1">
    <source>
        <dbReference type="SAM" id="Coils"/>
    </source>
</evidence>
<feature type="compositionally biased region" description="Basic and acidic residues" evidence="2">
    <location>
        <begin position="264"/>
        <end position="279"/>
    </location>
</feature>
<feature type="compositionally biased region" description="Basic residues" evidence="2">
    <location>
        <begin position="254"/>
        <end position="263"/>
    </location>
</feature>
<proteinExistence type="predicted"/>
<evidence type="ECO:0000256" key="2">
    <source>
        <dbReference type="SAM" id="MobiDB-lite"/>
    </source>
</evidence>
<feature type="region of interest" description="Disordered" evidence="2">
    <location>
        <begin position="216"/>
        <end position="311"/>
    </location>
</feature>
<keyword evidence="1" id="KW-0175">Coiled coil</keyword>
<feature type="region of interest" description="Disordered" evidence="2">
    <location>
        <begin position="114"/>
        <end position="138"/>
    </location>
</feature>
<keyword evidence="5" id="KW-1185">Reference proteome</keyword>
<organism evidence="3 5">
    <name type="scientific">Hevea brasiliensis</name>
    <name type="common">Para rubber tree</name>
    <name type="synonym">Siphonia brasiliensis</name>
    <dbReference type="NCBI Taxonomy" id="3981"/>
    <lineage>
        <taxon>Eukaryota</taxon>
        <taxon>Viridiplantae</taxon>
        <taxon>Streptophyta</taxon>
        <taxon>Embryophyta</taxon>
        <taxon>Tracheophyta</taxon>
        <taxon>Spermatophyta</taxon>
        <taxon>Magnoliopsida</taxon>
        <taxon>eudicotyledons</taxon>
        <taxon>Gunneridae</taxon>
        <taxon>Pentapetalae</taxon>
        <taxon>rosids</taxon>
        <taxon>fabids</taxon>
        <taxon>Malpighiales</taxon>
        <taxon>Euphorbiaceae</taxon>
        <taxon>Crotonoideae</taxon>
        <taxon>Micrandreae</taxon>
        <taxon>Hevea</taxon>
    </lineage>
</organism>
<evidence type="ECO:0000313" key="3">
    <source>
        <dbReference type="EMBL" id="KAF2317254.1"/>
    </source>
</evidence>
<accession>A0A6A6MVQ6</accession>
<gene>
    <name evidence="3" type="ORF">GH714_019094</name>
    <name evidence="4" type="ORF">GH714_019173</name>
</gene>
<evidence type="ECO:0000313" key="4">
    <source>
        <dbReference type="EMBL" id="KAF2317264.1"/>
    </source>
</evidence>
<reference evidence="3 5" key="1">
    <citation type="journal article" date="2020" name="Mol. Plant">
        <title>The Chromosome-Based Rubber Tree Genome Provides New Insights into Spurge Genome Evolution and Rubber Biosynthesis.</title>
        <authorList>
            <person name="Liu J."/>
            <person name="Shi C."/>
            <person name="Shi C.C."/>
            <person name="Li W."/>
            <person name="Zhang Q.J."/>
            <person name="Zhang Y."/>
            <person name="Li K."/>
            <person name="Lu H.F."/>
            <person name="Shi C."/>
            <person name="Zhu S.T."/>
            <person name="Xiao Z.Y."/>
            <person name="Nan H."/>
            <person name="Yue Y."/>
            <person name="Zhu X.G."/>
            <person name="Wu Y."/>
            <person name="Hong X.N."/>
            <person name="Fan G.Y."/>
            <person name="Tong Y."/>
            <person name="Zhang D."/>
            <person name="Mao C.L."/>
            <person name="Liu Y.L."/>
            <person name="Hao S.J."/>
            <person name="Liu W.Q."/>
            <person name="Lv M.Q."/>
            <person name="Zhang H.B."/>
            <person name="Liu Y."/>
            <person name="Hu-Tang G.R."/>
            <person name="Wang J.P."/>
            <person name="Wang J.H."/>
            <person name="Sun Y.H."/>
            <person name="Ni S.B."/>
            <person name="Chen W.B."/>
            <person name="Zhang X.C."/>
            <person name="Jiao Y.N."/>
            <person name="Eichler E.E."/>
            <person name="Li G.H."/>
            <person name="Liu X."/>
            <person name="Gao L.Z."/>
        </authorList>
    </citation>
    <scope>NUCLEOTIDE SEQUENCE [LARGE SCALE GENOMIC DNA]</scope>
    <source>
        <strain evidence="5">cv. GT1</strain>
        <tissue evidence="3">Leaf</tissue>
    </source>
</reference>
<evidence type="ECO:0000313" key="5">
    <source>
        <dbReference type="Proteomes" id="UP000467840"/>
    </source>
</evidence>
<feature type="coiled-coil region" evidence="1">
    <location>
        <begin position="59"/>
        <end position="93"/>
    </location>
</feature>
<sequence length="485" mass="54311">MQRYLIDREDCFEELESWLMALGGDMEESHEELQATLKETLDKVVHENEVLKLVHAKEMTTVREDNRVLKEEVERLKEEMKGMREELVLLARLVAQKGGTNPHSTFSIPTARVVRPSRTHPRERRSAREDFHRPGEDRRGSRHVLRCFRCRGPHKKKDCPKRAVVLAKGKEPEQSSSPLEPASVESLPCCSLGAMRIIRPSEAPSKDAVDVCGTQVQSKLPRSQPPEEEVGCVSEPTAESPREVVLPKQERPRQPRSRRSRNRCKAERKAKSPSHKDGEGAGTQQKAESNGSHGYERGPGRRGKFRGNFDRGGRSRQLTEWACQLASLVANGLKLLDKKQADRMGKIGQPGIATGSRGKKGGSLPKWSEVRPLLGLGCKPCCRGTLLVAVRFIVTLGDLFAVTFLVSWGDLRDSCVWSCCCVNLLVLSYCREHSVGHWVFGLVAVNLCWEIGGREDPRDIERLTSFVECKCRTGSYGFGEQNKSP</sequence>